<dbReference type="PANTHER" id="PTHR47691:SF3">
    <property type="entry name" value="HTH-TYPE TRANSCRIPTIONAL REGULATOR RV0890C-RELATED"/>
    <property type="match status" value="1"/>
</dbReference>
<dbReference type="InterPro" id="IPR016032">
    <property type="entry name" value="Sig_transdc_resp-reg_C-effctor"/>
</dbReference>
<dbReference type="GO" id="GO:0003677">
    <property type="term" value="F:DNA binding"/>
    <property type="evidence" value="ECO:0007669"/>
    <property type="project" value="InterPro"/>
</dbReference>
<dbReference type="PRINTS" id="PR00364">
    <property type="entry name" value="DISEASERSIST"/>
</dbReference>
<dbReference type="GO" id="GO:0006355">
    <property type="term" value="P:regulation of DNA-templated transcription"/>
    <property type="evidence" value="ECO:0007669"/>
    <property type="project" value="InterPro"/>
</dbReference>
<dbReference type="PROSITE" id="PS50043">
    <property type="entry name" value="HTH_LUXR_2"/>
    <property type="match status" value="1"/>
</dbReference>
<name>A0A7Y9G637_9ACTN</name>
<dbReference type="GO" id="GO:0004674">
    <property type="term" value="F:protein serine/threonine kinase activity"/>
    <property type="evidence" value="ECO:0007669"/>
    <property type="project" value="UniProtKB-KW"/>
</dbReference>
<keyword evidence="2" id="KW-0808">Transferase</keyword>
<dbReference type="InterPro" id="IPR000792">
    <property type="entry name" value="Tscrpt_reg_LuxR_C"/>
</dbReference>
<dbReference type="SMART" id="SM00421">
    <property type="entry name" value="HTH_LUXR"/>
    <property type="match status" value="1"/>
</dbReference>
<feature type="domain" description="HTH luxR-type" evidence="1">
    <location>
        <begin position="702"/>
        <end position="766"/>
    </location>
</feature>
<keyword evidence="3" id="KW-1185">Reference proteome</keyword>
<evidence type="ECO:0000313" key="2">
    <source>
        <dbReference type="EMBL" id="NYE10669.1"/>
    </source>
</evidence>
<protein>
    <submittedName>
        <fullName evidence="2">Non-specific serine/threonine protein kinase</fullName>
        <ecNumber evidence="2">2.7.11.1</ecNumber>
    </submittedName>
</protein>
<dbReference type="Proteomes" id="UP000591272">
    <property type="component" value="Unassembled WGS sequence"/>
</dbReference>
<dbReference type="EMBL" id="JACCBT010000001">
    <property type="protein sequence ID" value="NYE10669.1"/>
    <property type="molecule type" value="Genomic_DNA"/>
</dbReference>
<evidence type="ECO:0000259" key="1">
    <source>
        <dbReference type="PROSITE" id="PS50043"/>
    </source>
</evidence>
<dbReference type="EC" id="2.7.11.1" evidence="2"/>
<dbReference type="Gene3D" id="1.10.10.10">
    <property type="entry name" value="Winged helix-like DNA-binding domain superfamily/Winged helix DNA-binding domain"/>
    <property type="match status" value="1"/>
</dbReference>
<dbReference type="CDD" id="cd06170">
    <property type="entry name" value="LuxR_C_like"/>
    <property type="match status" value="1"/>
</dbReference>
<dbReference type="Pfam" id="PF13401">
    <property type="entry name" value="AAA_22"/>
    <property type="match status" value="1"/>
</dbReference>
<keyword evidence="2" id="KW-0723">Serine/threonine-protein kinase</keyword>
<dbReference type="InterPro" id="IPR036388">
    <property type="entry name" value="WH-like_DNA-bd_sf"/>
</dbReference>
<reference evidence="2 3" key="1">
    <citation type="submission" date="2020-07" db="EMBL/GenBank/DDBJ databases">
        <title>Sequencing the genomes of 1000 actinobacteria strains.</title>
        <authorList>
            <person name="Klenk H.-P."/>
        </authorList>
    </citation>
    <scope>NUCLEOTIDE SEQUENCE [LARGE SCALE GENOMIC DNA]</scope>
    <source>
        <strain evidence="2 3">DSM 43461</strain>
    </source>
</reference>
<dbReference type="InterPro" id="IPR058852">
    <property type="entry name" value="HTH_77"/>
</dbReference>
<dbReference type="SUPFAM" id="SSF48452">
    <property type="entry name" value="TPR-like"/>
    <property type="match status" value="1"/>
</dbReference>
<dbReference type="SUPFAM" id="SSF46894">
    <property type="entry name" value="C-terminal effector domain of the bipartite response regulators"/>
    <property type="match status" value="1"/>
</dbReference>
<accession>A0A7Y9G637</accession>
<gene>
    <name evidence="2" type="ORF">BJ999_000965</name>
</gene>
<dbReference type="InterPro" id="IPR011990">
    <property type="entry name" value="TPR-like_helical_dom_sf"/>
</dbReference>
<dbReference type="AlphaFoldDB" id="A0A7Y9G637"/>
<proteinExistence type="predicted"/>
<dbReference type="PRINTS" id="PR00038">
    <property type="entry name" value="HTHLUXR"/>
</dbReference>
<dbReference type="SUPFAM" id="SSF52540">
    <property type="entry name" value="P-loop containing nucleoside triphosphate hydrolases"/>
    <property type="match status" value="1"/>
</dbReference>
<evidence type="ECO:0000313" key="3">
    <source>
        <dbReference type="Proteomes" id="UP000591272"/>
    </source>
</evidence>
<dbReference type="GO" id="GO:0016887">
    <property type="term" value="F:ATP hydrolysis activity"/>
    <property type="evidence" value="ECO:0007669"/>
    <property type="project" value="InterPro"/>
</dbReference>
<dbReference type="Gene3D" id="1.25.40.10">
    <property type="entry name" value="Tetratricopeptide repeat domain"/>
    <property type="match status" value="1"/>
</dbReference>
<dbReference type="PANTHER" id="PTHR47691">
    <property type="entry name" value="REGULATOR-RELATED"/>
    <property type="match status" value="1"/>
</dbReference>
<dbReference type="Pfam" id="PF00196">
    <property type="entry name" value="GerE"/>
    <property type="match status" value="1"/>
</dbReference>
<keyword evidence="2" id="KW-0418">Kinase</keyword>
<dbReference type="Gene3D" id="3.40.50.300">
    <property type="entry name" value="P-loop containing nucleotide triphosphate hydrolases"/>
    <property type="match status" value="1"/>
</dbReference>
<dbReference type="InterPro" id="IPR027417">
    <property type="entry name" value="P-loop_NTPase"/>
</dbReference>
<organism evidence="2 3">
    <name type="scientific">Actinomadura citrea</name>
    <dbReference type="NCBI Taxonomy" id="46158"/>
    <lineage>
        <taxon>Bacteria</taxon>
        <taxon>Bacillati</taxon>
        <taxon>Actinomycetota</taxon>
        <taxon>Actinomycetes</taxon>
        <taxon>Streptosporangiales</taxon>
        <taxon>Thermomonosporaceae</taxon>
        <taxon>Actinomadura</taxon>
    </lineage>
</organism>
<comment type="caution">
    <text evidence="2">The sequence shown here is derived from an EMBL/GenBank/DDBJ whole genome shotgun (WGS) entry which is preliminary data.</text>
</comment>
<sequence length="766" mass="84747">MTNFVGRRHELAAVRNALSTSRLVTLTGVGGVGKTRLAMRAARKLDRAFSDGVWVVQLAELGDAALIPHTMAAALGVDERSTREPLQVLVDHVRDRHLLLVVDNCEHLVEPCAFVINTLLRSAPDLRVLATSRHVLGVAGEQALWVPPLPVPERDARFPASKGAPQYEALTLFTDRVSAVVPGFTITEENWADVVQIGRRLDGIPLALELAAPYLRVLSPHELVARLDDWFRLRGKDHPALLPRHQTLRSVMDWSFELCSEQEQALWARLSVFAGSFDLEAVETVCAGSDVDDGLTGDAMVKLLAGLVEKSVLLREQHGDEVRFRLLETLRQYGEGRLEDSGQEQIFQTRHRDHYLSLAERTEAEWFGPDQMLKLARLRREHSNLQAALDYGLATSDHAHAGLRMVGILAFYWMSGGTAEGRYWLERAVARDTGPTRERVRALWADALIALWQGDVRAIDDLCEKCRTLAGELGDESGLMHARAVEGMASFFQGDLARASALGEETTTRQRALGELNLLVLLRAPLVMATAFQGNLERAISLAQEAIDISRAHGESYNYSFMQQAYAVALWGEGAPNPGRCRQGMTYLAESLRIKQAFAEIPGTLGGIEYLAWFLVASGNEAKAARLFGFVRRAWEKEQELFLFGSELYFAIHDRCAVQARQSLGDEVYEDELSRGAELTLSQAVAYALGEKPDSPSHAPASTEAASPLTRRERQVAELAAQGLSNKQIAVALVIAQRTAEGHIENILSKLNLTSRSQLVAWFHRH</sequence>
<dbReference type="Pfam" id="PF25872">
    <property type="entry name" value="HTH_77"/>
    <property type="match status" value="1"/>
</dbReference>
<dbReference type="InterPro" id="IPR049945">
    <property type="entry name" value="AAA_22"/>
</dbReference>